<dbReference type="EMBL" id="JALLKP010000052">
    <property type="protein sequence ID" value="KAK2194747.1"/>
    <property type="molecule type" value="Genomic_DNA"/>
</dbReference>
<organism evidence="2 4">
    <name type="scientific">Babesia duncani</name>
    <dbReference type="NCBI Taxonomy" id="323732"/>
    <lineage>
        <taxon>Eukaryota</taxon>
        <taxon>Sar</taxon>
        <taxon>Alveolata</taxon>
        <taxon>Apicomplexa</taxon>
        <taxon>Aconoidasida</taxon>
        <taxon>Piroplasmida</taxon>
        <taxon>Babesiidae</taxon>
        <taxon>Babesia</taxon>
    </lineage>
</organism>
<evidence type="ECO:0000313" key="4">
    <source>
        <dbReference type="Proteomes" id="UP001214638"/>
    </source>
</evidence>
<evidence type="ECO:0000313" key="3">
    <source>
        <dbReference type="EMBL" id="KAK2195894.1"/>
    </source>
</evidence>
<evidence type="ECO:0000313" key="1">
    <source>
        <dbReference type="EMBL" id="KAK2194537.1"/>
    </source>
</evidence>
<dbReference type="Proteomes" id="UP001214638">
    <property type="component" value="Unassembled WGS sequence"/>
</dbReference>
<proteinExistence type="predicted"/>
<reference evidence="2" key="1">
    <citation type="journal article" date="2023" name="Nat. Microbiol.">
        <title>Babesia duncani multi-omics identifies virulence factors and drug targets.</title>
        <authorList>
            <person name="Singh P."/>
            <person name="Lonardi S."/>
            <person name="Liang Q."/>
            <person name="Vydyam P."/>
            <person name="Khabirova E."/>
            <person name="Fang T."/>
            <person name="Gihaz S."/>
            <person name="Thekkiniath J."/>
            <person name="Munshi M."/>
            <person name="Abel S."/>
            <person name="Ciampossin L."/>
            <person name="Batugedara G."/>
            <person name="Gupta M."/>
            <person name="Lu X.M."/>
            <person name="Lenz T."/>
            <person name="Chakravarty S."/>
            <person name="Cornillot E."/>
            <person name="Hu Y."/>
            <person name="Ma W."/>
            <person name="Gonzalez L.M."/>
            <person name="Sanchez S."/>
            <person name="Estrada K."/>
            <person name="Sanchez-Flores A."/>
            <person name="Montero E."/>
            <person name="Harb O.S."/>
            <person name="Le Roch K.G."/>
            <person name="Mamoun C.B."/>
        </authorList>
    </citation>
    <scope>NUCLEOTIDE SEQUENCE</scope>
    <source>
        <strain evidence="2">WA1</strain>
    </source>
</reference>
<evidence type="ECO:0000313" key="2">
    <source>
        <dbReference type="EMBL" id="KAK2194747.1"/>
    </source>
</evidence>
<comment type="caution">
    <text evidence="2">The sequence shown here is derived from an EMBL/GenBank/DDBJ whole genome shotgun (WGS) entry which is preliminary data.</text>
</comment>
<dbReference type="EMBL" id="JALLKP010000091">
    <property type="protein sequence ID" value="KAK2194537.1"/>
    <property type="molecule type" value="Genomic_DNA"/>
</dbReference>
<protein>
    <submittedName>
        <fullName evidence="2">Uncharacterized protein</fullName>
    </submittedName>
</protein>
<name>A0AAD9PHT5_9APIC</name>
<dbReference type="AlphaFoldDB" id="A0AAD9PHT5"/>
<keyword evidence="4" id="KW-1185">Reference proteome</keyword>
<dbReference type="EMBL" id="JALLKP010000003">
    <property type="protein sequence ID" value="KAK2195894.1"/>
    <property type="molecule type" value="Genomic_DNA"/>
</dbReference>
<sequence length="71" mass="8105">MSGRYFSPRQCSKMHLGYALCPFYPAAGMRLGVRCCVPGSRVCACWFANARRRFCILRIRLVACHLPSMIF</sequence>
<gene>
    <name evidence="3" type="ORF">BdWA1_002492</name>
    <name evidence="2" type="ORF">BdWA1_003784</name>
    <name evidence="1" type="ORF">BdWA1_003992</name>
</gene>
<accession>A0AAD9PHT5</accession>